<evidence type="ECO:0000313" key="2">
    <source>
        <dbReference type="EMBL" id="MYM60099.1"/>
    </source>
</evidence>
<organism evidence="2 3">
    <name type="scientific">Vibrio tetraodonis subsp. pristinus</name>
    <dbReference type="NCBI Taxonomy" id="2695891"/>
    <lineage>
        <taxon>Bacteria</taxon>
        <taxon>Pseudomonadati</taxon>
        <taxon>Pseudomonadota</taxon>
        <taxon>Gammaproteobacteria</taxon>
        <taxon>Vibrionales</taxon>
        <taxon>Vibrionaceae</taxon>
        <taxon>Vibrio</taxon>
    </lineage>
</organism>
<dbReference type="RefSeq" id="WP_160930389.1">
    <property type="nucleotide sequence ID" value="NZ_WWEU01000004.1"/>
</dbReference>
<reference evidence="2 3" key="1">
    <citation type="submission" date="2020-01" db="EMBL/GenBank/DDBJ databases">
        <title>Draft Genome Sequence of Vibrio sp. strain OCN044, Isolated from a Healthy Coral at Palmyra Atoll.</title>
        <authorList>
            <person name="Videau P."/>
            <person name="Loughran R."/>
            <person name="Esquivel A."/>
            <person name="Deadmond M."/>
            <person name="Paddock B.E."/>
            <person name="Saw J.H."/>
            <person name="Ushijima B."/>
        </authorList>
    </citation>
    <scope>NUCLEOTIDE SEQUENCE [LARGE SCALE GENOMIC DNA]</scope>
    <source>
        <strain evidence="2 3">OCN044</strain>
    </source>
</reference>
<dbReference type="AlphaFoldDB" id="A0A6L8M2T0"/>
<dbReference type="Proteomes" id="UP000478571">
    <property type="component" value="Unassembled WGS sequence"/>
</dbReference>
<feature type="region of interest" description="Disordered" evidence="1">
    <location>
        <begin position="1"/>
        <end position="20"/>
    </location>
</feature>
<proteinExistence type="predicted"/>
<protein>
    <submittedName>
        <fullName evidence="2">Uncharacterized protein</fullName>
    </submittedName>
</protein>
<evidence type="ECO:0000313" key="3">
    <source>
        <dbReference type="Proteomes" id="UP000478571"/>
    </source>
</evidence>
<comment type="caution">
    <text evidence="2">The sequence shown here is derived from an EMBL/GenBank/DDBJ whole genome shotgun (WGS) entry which is preliminary data.</text>
</comment>
<sequence>MTRVEMVDTAAMTDGSDVQSEFDAIAREVEQSEKIDNQATSDNDEPTLSDEEIADMIVTQGVLNTCMRQMRESEERMKEILDEEV</sequence>
<accession>A0A6L8M2T0</accession>
<name>A0A6L8M2T0_9VIBR</name>
<evidence type="ECO:0000256" key="1">
    <source>
        <dbReference type="SAM" id="MobiDB-lite"/>
    </source>
</evidence>
<gene>
    <name evidence="2" type="ORF">GTG28_12770</name>
</gene>
<keyword evidence="3" id="KW-1185">Reference proteome</keyword>
<dbReference type="EMBL" id="WWEU01000004">
    <property type="protein sequence ID" value="MYM60099.1"/>
    <property type="molecule type" value="Genomic_DNA"/>
</dbReference>